<evidence type="ECO:0000313" key="3">
    <source>
        <dbReference type="EMBL" id="GAI79855.1"/>
    </source>
</evidence>
<dbReference type="InterPro" id="IPR050090">
    <property type="entry name" value="Tyrosine_recombinase_XerCD"/>
</dbReference>
<dbReference type="PANTHER" id="PTHR30349">
    <property type="entry name" value="PHAGE INTEGRASE-RELATED"/>
    <property type="match status" value="1"/>
</dbReference>
<dbReference type="InterPro" id="IPR011010">
    <property type="entry name" value="DNA_brk_join_enz"/>
</dbReference>
<organism evidence="3">
    <name type="scientific">marine sediment metagenome</name>
    <dbReference type="NCBI Taxonomy" id="412755"/>
    <lineage>
        <taxon>unclassified sequences</taxon>
        <taxon>metagenomes</taxon>
        <taxon>ecological metagenomes</taxon>
    </lineage>
</organism>
<dbReference type="AlphaFoldDB" id="X1SWZ1"/>
<dbReference type="GO" id="GO:0003677">
    <property type="term" value="F:DNA binding"/>
    <property type="evidence" value="ECO:0007669"/>
    <property type="project" value="InterPro"/>
</dbReference>
<feature type="domain" description="Tyr recombinase" evidence="2">
    <location>
        <begin position="35"/>
        <end position="207"/>
    </location>
</feature>
<protein>
    <recommendedName>
        <fullName evidence="2">Tyr recombinase domain-containing protein</fullName>
    </recommendedName>
</protein>
<dbReference type="PANTHER" id="PTHR30349:SF64">
    <property type="entry name" value="PROPHAGE INTEGRASE INTD-RELATED"/>
    <property type="match status" value="1"/>
</dbReference>
<gene>
    <name evidence="3" type="ORF">S12H4_14114</name>
</gene>
<reference evidence="3" key="1">
    <citation type="journal article" date="2014" name="Front. Microbiol.">
        <title>High frequency of phylogenetically diverse reductive dehalogenase-homologous genes in deep subseafloor sedimentary metagenomes.</title>
        <authorList>
            <person name="Kawai M."/>
            <person name="Futagami T."/>
            <person name="Toyoda A."/>
            <person name="Takaki Y."/>
            <person name="Nishi S."/>
            <person name="Hori S."/>
            <person name="Arai W."/>
            <person name="Tsubouchi T."/>
            <person name="Morono Y."/>
            <person name="Uchiyama I."/>
            <person name="Ito T."/>
            <person name="Fujiyama A."/>
            <person name="Inagaki F."/>
            <person name="Takami H."/>
        </authorList>
    </citation>
    <scope>NUCLEOTIDE SEQUENCE</scope>
    <source>
        <strain evidence="3">Expedition CK06-06</strain>
    </source>
</reference>
<keyword evidence="1" id="KW-0233">DNA recombination</keyword>
<dbReference type="EMBL" id="BARW01006721">
    <property type="protein sequence ID" value="GAI79855.1"/>
    <property type="molecule type" value="Genomic_DNA"/>
</dbReference>
<comment type="caution">
    <text evidence="3">The sequence shown here is derived from an EMBL/GenBank/DDBJ whole genome shotgun (WGS) entry which is preliminary data.</text>
</comment>
<dbReference type="Gene3D" id="1.10.443.10">
    <property type="entry name" value="Intergrase catalytic core"/>
    <property type="match status" value="1"/>
</dbReference>
<dbReference type="PROSITE" id="PS51898">
    <property type="entry name" value="TYR_RECOMBINASE"/>
    <property type="match status" value="1"/>
</dbReference>
<dbReference type="CDD" id="cd00796">
    <property type="entry name" value="INT_Rci_Hp1_C"/>
    <property type="match status" value="1"/>
</dbReference>
<evidence type="ECO:0000256" key="1">
    <source>
        <dbReference type="ARBA" id="ARBA00023172"/>
    </source>
</evidence>
<accession>X1SWZ1</accession>
<dbReference type="InterPro" id="IPR013762">
    <property type="entry name" value="Integrase-like_cat_sf"/>
</dbReference>
<dbReference type="GO" id="GO:0006310">
    <property type="term" value="P:DNA recombination"/>
    <property type="evidence" value="ECO:0007669"/>
    <property type="project" value="UniProtKB-KW"/>
</dbReference>
<dbReference type="GO" id="GO:0015074">
    <property type="term" value="P:DNA integration"/>
    <property type="evidence" value="ECO:0007669"/>
    <property type="project" value="InterPro"/>
</dbReference>
<sequence length="212" mass="24848">MYLQILRGMFYKAIDWELYDKPNPLKKVRFYRRETPIQALSKVDMQKVLKAARIVSDSPRSPVQKLFCDLVVFALNTGMRKSEILNLKWRDIKDDEAAVKGKGDKRRTVPLNRAVLGIIESQPRRGEWVFDIPNRNQPNVLWRAVERIRKMTGTDFHFHLLRHAFTTSLVERGVDFITIQELLGHSRLTMSLIYSHTDKEKKKKAVEKLDID</sequence>
<dbReference type="InterPro" id="IPR002104">
    <property type="entry name" value="Integrase_catalytic"/>
</dbReference>
<dbReference type="Pfam" id="PF00589">
    <property type="entry name" value="Phage_integrase"/>
    <property type="match status" value="1"/>
</dbReference>
<evidence type="ECO:0000259" key="2">
    <source>
        <dbReference type="PROSITE" id="PS51898"/>
    </source>
</evidence>
<dbReference type="SUPFAM" id="SSF56349">
    <property type="entry name" value="DNA breaking-rejoining enzymes"/>
    <property type="match status" value="1"/>
</dbReference>
<proteinExistence type="predicted"/>
<name>X1SWZ1_9ZZZZ</name>